<accession>A0A6G1BMC7</accession>
<sequence length="68" mass="7346">MATAEESKAEGKGEATMEALGCLSAAERGRREEGGVGHGGPRSLRAGRRRKPQKRRRRVNETEGGKRA</sequence>
<feature type="compositionally biased region" description="Basic and acidic residues" evidence="1">
    <location>
        <begin position="59"/>
        <end position="68"/>
    </location>
</feature>
<dbReference type="AlphaFoldDB" id="A0A6G1BMC7"/>
<feature type="compositionally biased region" description="Basic residues" evidence="1">
    <location>
        <begin position="45"/>
        <end position="58"/>
    </location>
</feature>
<name>A0A6G1BMC7_9ORYZ</name>
<evidence type="ECO:0000313" key="3">
    <source>
        <dbReference type="Proteomes" id="UP000479710"/>
    </source>
</evidence>
<dbReference type="Proteomes" id="UP000479710">
    <property type="component" value="Unassembled WGS sequence"/>
</dbReference>
<keyword evidence="3" id="KW-1185">Reference proteome</keyword>
<reference evidence="2 3" key="1">
    <citation type="submission" date="2019-11" db="EMBL/GenBank/DDBJ databases">
        <title>Whole genome sequence of Oryza granulata.</title>
        <authorList>
            <person name="Li W."/>
        </authorList>
    </citation>
    <scope>NUCLEOTIDE SEQUENCE [LARGE SCALE GENOMIC DNA]</scope>
    <source>
        <strain evidence="3">cv. Menghai</strain>
        <tissue evidence="2">Leaf</tissue>
    </source>
</reference>
<gene>
    <name evidence="2" type="ORF">E2562_024560</name>
</gene>
<comment type="caution">
    <text evidence="2">The sequence shown here is derived from an EMBL/GenBank/DDBJ whole genome shotgun (WGS) entry which is preliminary data.</text>
</comment>
<organism evidence="2 3">
    <name type="scientific">Oryza meyeriana var. granulata</name>
    <dbReference type="NCBI Taxonomy" id="110450"/>
    <lineage>
        <taxon>Eukaryota</taxon>
        <taxon>Viridiplantae</taxon>
        <taxon>Streptophyta</taxon>
        <taxon>Embryophyta</taxon>
        <taxon>Tracheophyta</taxon>
        <taxon>Spermatophyta</taxon>
        <taxon>Magnoliopsida</taxon>
        <taxon>Liliopsida</taxon>
        <taxon>Poales</taxon>
        <taxon>Poaceae</taxon>
        <taxon>BOP clade</taxon>
        <taxon>Oryzoideae</taxon>
        <taxon>Oryzeae</taxon>
        <taxon>Oryzinae</taxon>
        <taxon>Oryza</taxon>
        <taxon>Oryza meyeriana</taxon>
    </lineage>
</organism>
<proteinExistence type="predicted"/>
<feature type="region of interest" description="Disordered" evidence="1">
    <location>
        <begin position="1"/>
        <end position="68"/>
    </location>
</feature>
<protein>
    <submittedName>
        <fullName evidence="2">Uncharacterized protein</fullName>
    </submittedName>
</protein>
<evidence type="ECO:0000313" key="2">
    <source>
        <dbReference type="EMBL" id="KAF0889505.1"/>
    </source>
</evidence>
<feature type="compositionally biased region" description="Basic and acidic residues" evidence="1">
    <location>
        <begin position="1"/>
        <end position="15"/>
    </location>
</feature>
<evidence type="ECO:0000256" key="1">
    <source>
        <dbReference type="SAM" id="MobiDB-lite"/>
    </source>
</evidence>
<dbReference type="EMBL" id="SPHZ02000012">
    <property type="protein sequence ID" value="KAF0889505.1"/>
    <property type="molecule type" value="Genomic_DNA"/>
</dbReference>